<dbReference type="PANTHER" id="PTHR42789:SF1">
    <property type="entry name" value="D-ISOMER SPECIFIC 2-HYDROXYACID DEHYDROGENASE FAMILY PROTEIN (AFU_ORTHOLOGUE AFUA_6G10090)"/>
    <property type="match status" value="1"/>
</dbReference>
<evidence type="ECO:0000256" key="4">
    <source>
        <dbReference type="ARBA" id="ARBA00023027"/>
    </source>
</evidence>
<evidence type="ECO:0000256" key="5">
    <source>
        <dbReference type="RuleBase" id="RU003719"/>
    </source>
</evidence>
<dbReference type="RefSeq" id="WP_216455469.1">
    <property type="nucleotide sequence ID" value="NZ_JAHLQL010000001.1"/>
</dbReference>
<dbReference type="InterPro" id="IPR029752">
    <property type="entry name" value="D-isomer_DH_CS1"/>
</dbReference>
<evidence type="ECO:0000256" key="2">
    <source>
        <dbReference type="ARBA" id="ARBA00022605"/>
    </source>
</evidence>
<feature type="domain" description="D-isomer specific 2-hydroxyacid dehydrogenase catalytic" evidence="6">
    <location>
        <begin position="54"/>
        <end position="336"/>
    </location>
</feature>
<dbReference type="InterPro" id="IPR006140">
    <property type="entry name" value="D-isomer_DH_NAD-bd"/>
</dbReference>
<dbReference type="CDD" id="cd12171">
    <property type="entry name" value="2-Hacid_dh_10"/>
    <property type="match status" value="1"/>
</dbReference>
<keyword evidence="9" id="KW-1185">Reference proteome</keyword>
<accession>A0ABS6EVH2</accession>
<dbReference type="Pfam" id="PF02826">
    <property type="entry name" value="2-Hacid_dh_C"/>
    <property type="match status" value="1"/>
</dbReference>
<evidence type="ECO:0000313" key="9">
    <source>
        <dbReference type="Proteomes" id="UP000736583"/>
    </source>
</evidence>
<dbReference type="Proteomes" id="UP000736583">
    <property type="component" value="Unassembled WGS sequence"/>
</dbReference>
<evidence type="ECO:0000313" key="8">
    <source>
        <dbReference type="EMBL" id="MBU5590220.1"/>
    </source>
</evidence>
<dbReference type="InterPro" id="IPR006139">
    <property type="entry name" value="D-isomer_2_OHA_DH_cat_dom"/>
</dbReference>
<protein>
    <submittedName>
        <fullName evidence="8">2-hydroxyacid dehydrogenase</fullName>
    </submittedName>
</protein>
<organism evidence="8 9">
    <name type="scientific">Clostridium simiarum</name>
    <dbReference type="NCBI Taxonomy" id="2841506"/>
    <lineage>
        <taxon>Bacteria</taxon>
        <taxon>Bacillati</taxon>
        <taxon>Bacillota</taxon>
        <taxon>Clostridia</taxon>
        <taxon>Eubacteriales</taxon>
        <taxon>Clostridiaceae</taxon>
        <taxon>Clostridium</taxon>
    </lineage>
</organism>
<name>A0ABS6EVH2_9CLOT</name>
<evidence type="ECO:0000259" key="6">
    <source>
        <dbReference type="Pfam" id="PF00389"/>
    </source>
</evidence>
<evidence type="ECO:0000256" key="1">
    <source>
        <dbReference type="ARBA" id="ARBA00005854"/>
    </source>
</evidence>
<keyword evidence="2" id="KW-0028">Amino-acid biosynthesis</keyword>
<feature type="domain" description="D-isomer specific 2-hydroxyacid dehydrogenase NAD-binding" evidence="7">
    <location>
        <begin position="133"/>
        <end position="308"/>
    </location>
</feature>
<evidence type="ECO:0000259" key="7">
    <source>
        <dbReference type="Pfam" id="PF02826"/>
    </source>
</evidence>
<sequence length="347" mass="38902">MKILAIGDRFIPGKVMYSGLSELEKYGCEIEVREWEHPSLEELQADNLIIEQQGPEAVSVDDNLYKGIENFDMLIVQFAPIPKKVMDLGKKLKLIGVLRGGTENIDIKYAEEKNIAVLNTPGRNARAVAEFTLGMILSEVRNISRSHADLKKCIWRKDFINRDNIPELYNKNVGIVGFGKIGQLVATYLKAFGSNISVYDPYFQDEFEGVTFVDLEKLMKESDIVTVHARLTKDTYHMIDKKMIDLMKDTAYLVNTARSGLVDEKALIEALKEKKIAGAALDVFDKEPLEESDEILKLDNITITSHMAGSTKDAFTNSPKIMCDNVINLIEGKGKAPIINNVSIKLK</sequence>
<dbReference type="Pfam" id="PF00389">
    <property type="entry name" value="2-Hacid_dh"/>
    <property type="match status" value="1"/>
</dbReference>
<reference evidence="8 9" key="1">
    <citation type="submission" date="2021-06" db="EMBL/GenBank/DDBJ databases">
        <authorList>
            <person name="Sun Q."/>
            <person name="Li D."/>
        </authorList>
    </citation>
    <scope>NUCLEOTIDE SEQUENCE [LARGE SCALE GENOMIC DNA]</scope>
    <source>
        <strain evidence="8 9">MSJ-4</strain>
    </source>
</reference>
<dbReference type="PANTHER" id="PTHR42789">
    <property type="entry name" value="D-ISOMER SPECIFIC 2-HYDROXYACID DEHYDROGENASE FAMILY PROTEIN (AFU_ORTHOLOGUE AFUA_6G10090)"/>
    <property type="match status" value="1"/>
</dbReference>
<dbReference type="PROSITE" id="PS00065">
    <property type="entry name" value="D_2_HYDROXYACID_DH_1"/>
    <property type="match status" value="1"/>
</dbReference>
<gene>
    <name evidence="8" type="ORF">KQI89_00420</name>
</gene>
<comment type="similarity">
    <text evidence="1 5">Belongs to the D-isomer specific 2-hydroxyacid dehydrogenase family.</text>
</comment>
<evidence type="ECO:0000256" key="3">
    <source>
        <dbReference type="ARBA" id="ARBA00023002"/>
    </source>
</evidence>
<keyword evidence="4" id="KW-0520">NAD</keyword>
<dbReference type="InterPro" id="IPR050857">
    <property type="entry name" value="D-2-hydroxyacid_DH"/>
</dbReference>
<keyword evidence="3 5" id="KW-0560">Oxidoreductase</keyword>
<proteinExistence type="inferred from homology"/>
<dbReference type="EMBL" id="JAHLQL010000001">
    <property type="protein sequence ID" value="MBU5590220.1"/>
    <property type="molecule type" value="Genomic_DNA"/>
</dbReference>
<comment type="caution">
    <text evidence="8">The sequence shown here is derived from an EMBL/GenBank/DDBJ whole genome shotgun (WGS) entry which is preliminary data.</text>
</comment>